<evidence type="ECO:0000313" key="1">
    <source>
        <dbReference type="EMBL" id="KAI0084576.1"/>
    </source>
</evidence>
<protein>
    <submittedName>
        <fullName evidence="1">Zinc/iron permease</fullName>
    </submittedName>
</protein>
<sequence length="502" mass="54849">MTSITEGKQAAIWHEEENEVSLKVGVSLAIFALSFLAVSFPAISKRARYLRIPSLVFFIGKHFGTGVILSTAFVHLLPDSFNALKSRWTGFIILMSLLSIFLVEYITTAYVDHLQSYASAPSSPSHSPSRASSRASSRTREHPDVVPIHEETPLLGPSQTSTVRTGFPVINEQDDTADGVSVIEVYPSPTKSRSRSDSSLILKAQGVAETDENIIFGGAHHRHESRNTHASHSLPPTTGKAGGVTVGKKVAVEVLYDDDSEERKKKLTKQQQNHHHYYHHHHHHSHTNNNQGHGHPHPHHSHGHAHLDLENFHNAEDSDHDDDCEVGEEVKIGRRRQIVGILILQIGIMLHSLVIGLTMSVSSGSEFTTLVTAILFHQLFEGLSLGIRIAALPSESKRGAFSHLPGYVLKPLLTLSFALTTPTGLWIGLAAFSSTSSSSLWLKQMQGVLSATSAGMLIYAACVEMLAGDFVMDPMMWRSGLRRQVLALVSLVLGVAAMSAIE</sequence>
<evidence type="ECO:0000313" key="2">
    <source>
        <dbReference type="Proteomes" id="UP001055072"/>
    </source>
</evidence>
<proteinExistence type="predicted"/>
<gene>
    <name evidence="1" type="ORF">BDY19DRAFT_971080</name>
</gene>
<keyword evidence="2" id="KW-1185">Reference proteome</keyword>
<dbReference type="EMBL" id="MU274941">
    <property type="protein sequence ID" value="KAI0084576.1"/>
    <property type="molecule type" value="Genomic_DNA"/>
</dbReference>
<comment type="caution">
    <text evidence="1">The sequence shown here is derived from an EMBL/GenBank/DDBJ whole genome shotgun (WGS) entry which is preliminary data.</text>
</comment>
<name>A0ACB8TR80_9APHY</name>
<dbReference type="Proteomes" id="UP001055072">
    <property type="component" value="Unassembled WGS sequence"/>
</dbReference>
<organism evidence="1 2">
    <name type="scientific">Irpex rosettiformis</name>
    <dbReference type="NCBI Taxonomy" id="378272"/>
    <lineage>
        <taxon>Eukaryota</taxon>
        <taxon>Fungi</taxon>
        <taxon>Dikarya</taxon>
        <taxon>Basidiomycota</taxon>
        <taxon>Agaricomycotina</taxon>
        <taxon>Agaricomycetes</taxon>
        <taxon>Polyporales</taxon>
        <taxon>Irpicaceae</taxon>
        <taxon>Irpex</taxon>
    </lineage>
</organism>
<accession>A0ACB8TR80</accession>
<reference evidence="1" key="1">
    <citation type="journal article" date="2021" name="Environ. Microbiol.">
        <title>Gene family expansions and transcriptome signatures uncover fungal adaptations to wood decay.</title>
        <authorList>
            <person name="Hage H."/>
            <person name="Miyauchi S."/>
            <person name="Viragh M."/>
            <person name="Drula E."/>
            <person name="Min B."/>
            <person name="Chaduli D."/>
            <person name="Navarro D."/>
            <person name="Favel A."/>
            <person name="Norest M."/>
            <person name="Lesage-Meessen L."/>
            <person name="Balint B."/>
            <person name="Merenyi Z."/>
            <person name="de Eugenio L."/>
            <person name="Morin E."/>
            <person name="Martinez A.T."/>
            <person name="Baldrian P."/>
            <person name="Stursova M."/>
            <person name="Martinez M.J."/>
            <person name="Novotny C."/>
            <person name="Magnuson J.K."/>
            <person name="Spatafora J.W."/>
            <person name="Maurice S."/>
            <person name="Pangilinan J."/>
            <person name="Andreopoulos W."/>
            <person name="LaButti K."/>
            <person name="Hundley H."/>
            <person name="Na H."/>
            <person name="Kuo A."/>
            <person name="Barry K."/>
            <person name="Lipzen A."/>
            <person name="Henrissat B."/>
            <person name="Riley R."/>
            <person name="Ahrendt S."/>
            <person name="Nagy L.G."/>
            <person name="Grigoriev I.V."/>
            <person name="Martin F."/>
            <person name="Rosso M.N."/>
        </authorList>
    </citation>
    <scope>NUCLEOTIDE SEQUENCE</scope>
    <source>
        <strain evidence="1">CBS 384.51</strain>
    </source>
</reference>